<gene>
    <name evidence="4" type="ORF">ZT3D7_G11572</name>
</gene>
<feature type="compositionally biased region" description="Basic residues" evidence="2">
    <location>
        <begin position="187"/>
        <end position="199"/>
    </location>
</feature>
<dbReference type="GO" id="GO:0005871">
    <property type="term" value="C:kinesin complex"/>
    <property type="evidence" value="ECO:0007669"/>
    <property type="project" value="TreeGrafter"/>
</dbReference>
<dbReference type="Gene3D" id="3.40.850.10">
    <property type="entry name" value="Kinesin motor domain"/>
    <property type="match status" value="1"/>
</dbReference>
<evidence type="ECO:0000313" key="5">
    <source>
        <dbReference type="Proteomes" id="UP000215127"/>
    </source>
</evidence>
<dbReference type="PANTHER" id="PTHR24115:SF820">
    <property type="entry name" value="KINESIN-LIKE PROTEIN"/>
    <property type="match status" value="1"/>
</dbReference>
<organism evidence="4 5">
    <name type="scientific">Zymoseptoria tritici (strain ST99CH_3D7)</name>
    <dbReference type="NCBI Taxonomy" id="1276538"/>
    <lineage>
        <taxon>Eukaryota</taxon>
        <taxon>Fungi</taxon>
        <taxon>Dikarya</taxon>
        <taxon>Ascomycota</taxon>
        <taxon>Pezizomycotina</taxon>
        <taxon>Dothideomycetes</taxon>
        <taxon>Dothideomycetidae</taxon>
        <taxon>Mycosphaerellales</taxon>
        <taxon>Mycosphaerellaceae</taxon>
        <taxon>Zymoseptoria</taxon>
    </lineage>
</organism>
<dbReference type="InterPro" id="IPR036961">
    <property type="entry name" value="Kinesin_motor_dom_sf"/>
</dbReference>
<dbReference type="GO" id="GO:0008017">
    <property type="term" value="F:microtubule binding"/>
    <property type="evidence" value="ECO:0007669"/>
    <property type="project" value="InterPro"/>
</dbReference>
<evidence type="ECO:0000256" key="1">
    <source>
        <dbReference type="PROSITE-ProRule" id="PRU00283"/>
    </source>
</evidence>
<dbReference type="InterPro" id="IPR027417">
    <property type="entry name" value="P-loop_NTPase"/>
</dbReference>
<evidence type="ECO:0000313" key="4">
    <source>
        <dbReference type="EMBL" id="SMQ56417.1"/>
    </source>
</evidence>
<keyword evidence="5" id="KW-1185">Reference proteome</keyword>
<dbReference type="GO" id="GO:0005874">
    <property type="term" value="C:microtubule"/>
    <property type="evidence" value="ECO:0007669"/>
    <property type="project" value="TreeGrafter"/>
</dbReference>
<sequence length="199" mass="22608">MATPGEPGSIPRTCQDFFQRIQSEQNGSMTYEVHIFYLGILNEHVKEVISLRTILRRSPSYLKLREYESDGVYAWNLTDEPVKSSDDMSLLMKMGDLKRTTAASTMIEFQVALLGSFTMPPPQPRTPPAPLPWTHQLRSRSSRAHQLKHGHGRLLSPMQKLEAEIAGVDSHKMAGEPDHTTCARNRERSKRNQPRPSKK</sequence>
<dbReference type="GO" id="GO:0047496">
    <property type="term" value="P:vesicle transport along microtubule"/>
    <property type="evidence" value="ECO:0007669"/>
    <property type="project" value="TreeGrafter"/>
</dbReference>
<name>A0A1X7SAE8_ZYMT9</name>
<dbReference type="AlphaFoldDB" id="A0A1X7SAE8"/>
<dbReference type="InterPro" id="IPR001752">
    <property type="entry name" value="Kinesin_motor_dom"/>
</dbReference>
<dbReference type="InterPro" id="IPR027640">
    <property type="entry name" value="Kinesin-like_fam"/>
</dbReference>
<dbReference type="Pfam" id="PF00225">
    <property type="entry name" value="Kinesin"/>
    <property type="match status" value="1"/>
</dbReference>
<reference evidence="4 5" key="1">
    <citation type="submission" date="2016-06" db="EMBL/GenBank/DDBJ databases">
        <authorList>
            <person name="Kjaerup R.B."/>
            <person name="Dalgaard T.S."/>
            <person name="Juul-Madsen H.R."/>
        </authorList>
    </citation>
    <scope>NUCLEOTIDE SEQUENCE [LARGE SCALE GENOMIC DNA]</scope>
</reference>
<dbReference type="SUPFAM" id="SSF52540">
    <property type="entry name" value="P-loop containing nucleoside triphosphate hydrolases"/>
    <property type="match status" value="1"/>
</dbReference>
<feature type="region of interest" description="Disordered" evidence="2">
    <location>
        <begin position="169"/>
        <end position="199"/>
    </location>
</feature>
<dbReference type="EMBL" id="LT853705">
    <property type="protein sequence ID" value="SMQ56417.1"/>
    <property type="molecule type" value="Genomic_DNA"/>
</dbReference>
<evidence type="ECO:0000259" key="3">
    <source>
        <dbReference type="PROSITE" id="PS50067"/>
    </source>
</evidence>
<dbReference type="GO" id="GO:0005524">
    <property type="term" value="F:ATP binding"/>
    <property type="evidence" value="ECO:0007669"/>
    <property type="project" value="InterPro"/>
</dbReference>
<dbReference type="Proteomes" id="UP000215127">
    <property type="component" value="Chromosome 16"/>
</dbReference>
<accession>A0A1X7SAE8</accession>
<dbReference type="PROSITE" id="PS50067">
    <property type="entry name" value="KINESIN_MOTOR_2"/>
    <property type="match status" value="1"/>
</dbReference>
<protein>
    <recommendedName>
        <fullName evidence="3">Kinesin motor domain-containing protein</fullName>
    </recommendedName>
</protein>
<dbReference type="PANTHER" id="PTHR24115">
    <property type="entry name" value="KINESIN-RELATED"/>
    <property type="match status" value="1"/>
</dbReference>
<evidence type="ECO:0000256" key="2">
    <source>
        <dbReference type="SAM" id="MobiDB-lite"/>
    </source>
</evidence>
<dbReference type="GO" id="GO:0016887">
    <property type="term" value="F:ATP hydrolysis activity"/>
    <property type="evidence" value="ECO:0007669"/>
    <property type="project" value="TreeGrafter"/>
</dbReference>
<feature type="domain" description="Kinesin motor" evidence="3">
    <location>
        <begin position="1"/>
        <end position="199"/>
    </location>
</feature>
<comment type="caution">
    <text evidence="1">Lacks conserved residue(s) required for the propagation of feature annotation.</text>
</comment>
<comment type="similarity">
    <text evidence="1">Belongs to the TRAFAC class myosin-kinesin ATPase superfamily. Kinesin family.</text>
</comment>
<dbReference type="STRING" id="1276538.A0A1X7SAE8"/>
<feature type="compositionally biased region" description="Basic and acidic residues" evidence="2">
    <location>
        <begin position="169"/>
        <end position="186"/>
    </location>
</feature>
<dbReference type="GO" id="GO:0003777">
    <property type="term" value="F:microtubule motor activity"/>
    <property type="evidence" value="ECO:0007669"/>
    <property type="project" value="InterPro"/>
</dbReference>
<proteinExistence type="inferred from homology"/>